<dbReference type="PROSITE" id="PS50932">
    <property type="entry name" value="HTH_LACI_2"/>
    <property type="match status" value="1"/>
</dbReference>
<keyword evidence="2 6" id="KW-0238">DNA-binding</keyword>
<evidence type="ECO:0000256" key="2">
    <source>
        <dbReference type="ARBA" id="ARBA00023125"/>
    </source>
</evidence>
<reference evidence="6 7" key="1">
    <citation type="submission" date="2024-09" db="EMBL/GenBank/DDBJ databases">
        <authorList>
            <person name="Lee S.D."/>
        </authorList>
    </citation>
    <scope>NUCLEOTIDE SEQUENCE [LARGE SCALE GENOMIC DNA]</scope>
    <source>
        <strain evidence="6 7">N8-3</strain>
    </source>
</reference>
<comment type="caution">
    <text evidence="6">The sequence shown here is derived from an EMBL/GenBank/DDBJ whole genome shotgun (WGS) entry which is preliminary data.</text>
</comment>
<dbReference type="Gene3D" id="1.10.260.40">
    <property type="entry name" value="lambda repressor-like DNA-binding domains"/>
    <property type="match status" value="1"/>
</dbReference>
<keyword evidence="7" id="KW-1185">Reference proteome</keyword>
<evidence type="ECO:0000313" key="7">
    <source>
        <dbReference type="Proteomes" id="UP001592531"/>
    </source>
</evidence>
<feature type="region of interest" description="Disordered" evidence="4">
    <location>
        <begin position="312"/>
        <end position="390"/>
    </location>
</feature>
<evidence type="ECO:0000256" key="1">
    <source>
        <dbReference type="ARBA" id="ARBA00023015"/>
    </source>
</evidence>
<keyword evidence="1" id="KW-0805">Transcription regulation</keyword>
<dbReference type="InterPro" id="IPR028082">
    <property type="entry name" value="Peripla_BP_I"/>
</dbReference>
<name>A0ABV6VMY1_9ACTN</name>
<evidence type="ECO:0000256" key="3">
    <source>
        <dbReference type="ARBA" id="ARBA00023163"/>
    </source>
</evidence>
<protein>
    <submittedName>
        <fullName evidence="6">LacI family DNA-binding transcriptional regulator</fullName>
    </submittedName>
</protein>
<sequence>MKRLTISDIATMAGVSNGTVSYALNDRPGVSAQTRERILRIADELGWRPSAAARALKVARAQTVGLAITRDAATLGIEPFFMRFIAGMEGELAAHRTGLLLQVAGDHHEALETMRDWWAEKRVDGVIVTDLWNHDLRLPELERMGVPTVLVGAPRPGCPFPAVWSDDAAAVTTAVDHLVELGHRDIARVAGLTALQHTHVRTGAFRAAAVRHGLRSAPVLATDYSWEQGALATHHLLTGRLRPTAIVFDNDVMALAGLSAARQLGVAVPGELSIVAGDDSQLCEMVYPALTAVSRNVQAYGAAVARVLLDSVGDGTGDSRQEPTARLRVRGSTAPADRGRRDRDTLDRDTLDRQTLRVPAVSARDRAVPWTPAAPAPVPPQERRRSRPTG</sequence>
<evidence type="ECO:0000313" key="6">
    <source>
        <dbReference type="EMBL" id="MFC1415053.1"/>
    </source>
</evidence>
<dbReference type="SMART" id="SM00354">
    <property type="entry name" value="HTH_LACI"/>
    <property type="match status" value="1"/>
</dbReference>
<dbReference type="PROSITE" id="PS00356">
    <property type="entry name" value="HTH_LACI_1"/>
    <property type="match status" value="1"/>
</dbReference>
<accession>A0ABV6VMY1</accession>
<dbReference type="RefSeq" id="WP_380530105.1">
    <property type="nucleotide sequence ID" value="NZ_JBHFAB010000001.1"/>
</dbReference>
<dbReference type="PANTHER" id="PTHR30146:SF155">
    <property type="entry name" value="ALANINE RACEMASE"/>
    <property type="match status" value="1"/>
</dbReference>
<dbReference type="InterPro" id="IPR010982">
    <property type="entry name" value="Lambda_DNA-bd_dom_sf"/>
</dbReference>
<keyword evidence="3" id="KW-0804">Transcription</keyword>
<dbReference type="Proteomes" id="UP001592531">
    <property type="component" value="Unassembled WGS sequence"/>
</dbReference>
<dbReference type="Gene3D" id="3.40.50.2300">
    <property type="match status" value="2"/>
</dbReference>
<organism evidence="6 7">
    <name type="scientific">Streptacidiphilus cavernicola</name>
    <dbReference type="NCBI Taxonomy" id="3342716"/>
    <lineage>
        <taxon>Bacteria</taxon>
        <taxon>Bacillati</taxon>
        <taxon>Actinomycetota</taxon>
        <taxon>Actinomycetes</taxon>
        <taxon>Kitasatosporales</taxon>
        <taxon>Streptomycetaceae</taxon>
        <taxon>Streptacidiphilus</taxon>
    </lineage>
</organism>
<dbReference type="PANTHER" id="PTHR30146">
    <property type="entry name" value="LACI-RELATED TRANSCRIPTIONAL REPRESSOR"/>
    <property type="match status" value="1"/>
</dbReference>
<dbReference type="InterPro" id="IPR046335">
    <property type="entry name" value="LacI/GalR-like_sensor"/>
</dbReference>
<dbReference type="SUPFAM" id="SSF53822">
    <property type="entry name" value="Periplasmic binding protein-like I"/>
    <property type="match status" value="1"/>
</dbReference>
<dbReference type="GO" id="GO:0003677">
    <property type="term" value="F:DNA binding"/>
    <property type="evidence" value="ECO:0007669"/>
    <property type="project" value="UniProtKB-KW"/>
</dbReference>
<dbReference type="Pfam" id="PF13377">
    <property type="entry name" value="Peripla_BP_3"/>
    <property type="match status" value="1"/>
</dbReference>
<feature type="domain" description="HTH lacI-type" evidence="5">
    <location>
        <begin position="4"/>
        <end position="58"/>
    </location>
</feature>
<dbReference type="EMBL" id="JBHFAB010000001">
    <property type="protein sequence ID" value="MFC1415053.1"/>
    <property type="molecule type" value="Genomic_DNA"/>
</dbReference>
<dbReference type="CDD" id="cd06267">
    <property type="entry name" value="PBP1_LacI_sugar_binding-like"/>
    <property type="match status" value="1"/>
</dbReference>
<evidence type="ECO:0000256" key="4">
    <source>
        <dbReference type="SAM" id="MobiDB-lite"/>
    </source>
</evidence>
<evidence type="ECO:0000259" key="5">
    <source>
        <dbReference type="PROSITE" id="PS50932"/>
    </source>
</evidence>
<dbReference type="CDD" id="cd01392">
    <property type="entry name" value="HTH_LacI"/>
    <property type="match status" value="1"/>
</dbReference>
<proteinExistence type="predicted"/>
<feature type="compositionally biased region" description="Basic and acidic residues" evidence="4">
    <location>
        <begin position="337"/>
        <end position="355"/>
    </location>
</feature>
<dbReference type="Pfam" id="PF00356">
    <property type="entry name" value="LacI"/>
    <property type="match status" value="1"/>
</dbReference>
<dbReference type="SUPFAM" id="SSF47413">
    <property type="entry name" value="lambda repressor-like DNA-binding domains"/>
    <property type="match status" value="1"/>
</dbReference>
<dbReference type="InterPro" id="IPR000843">
    <property type="entry name" value="HTH_LacI"/>
</dbReference>
<gene>
    <name evidence="6" type="ORF">ACEZDE_00100</name>
</gene>